<accession>X1RB35</accession>
<name>X1RB35_9ZZZZ</name>
<organism evidence="1">
    <name type="scientific">marine sediment metagenome</name>
    <dbReference type="NCBI Taxonomy" id="412755"/>
    <lineage>
        <taxon>unclassified sequences</taxon>
        <taxon>metagenomes</taxon>
        <taxon>ecological metagenomes</taxon>
    </lineage>
</organism>
<dbReference type="AlphaFoldDB" id="X1RB35"/>
<proteinExistence type="predicted"/>
<protein>
    <submittedName>
        <fullName evidence="1">Uncharacterized protein</fullName>
    </submittedName>
</protein>
<comment type="caution">
    <text evidence="1">The sequence shown here is derived from an EMBL/GenBank/DDBJ whole genome shotgun (WGS) entry which is preliminary data.</text>
</comment>
<evidence type="ECO:0000313" key="1">
    <source>
        <dbReference type="EMBL" id="GAI60360.1"/>
    </source>
</evidence>
<sequence length="139" mass="16468">FNSQLRSMCWRLGSSLLRAKGKFYDYYLKEKDKYYQKYENQGVRIVPATSLPKKEGKRYEPQDMIAAGHIHNQALRKTIKLFLACLWLVWREAEGLPLTNPYAIDILKHQSLIDPWEMTDRLAKPPEKSREMERAIHEE</sequence>
<dbReference type="EMBL" id="BARW01002809">
    <property type="protein sequence ID" value="GAI60360.1"/>
    <property type="molecule type" value="Genomic_DNA"/>
</dbReference>
<gene>
    <name evidence="1" type="ORF">S12H4_07571</name>
</gene>
<reference evidence="1" key="1">
    <citation type="journal article" date="2014" name="Front. Microbiol.">
        <title>High frequency of phylogenetically diverse reductive dehalogenase-homologous genes in deep subseafloor sedimentary metagenomes.</title>
        <authorList>
            <person name="Kawai M."/>
            <person name="Futagami T."/>
            <person name="Toyoda A."/>
            <person name="Takaki Y."/>
            <person name="Nishi S."/>
            <person name="Hori S."/>
            <person name="Arai W."/>
            <person name="Tsubouchi T."/>
            <person name="Morono Y."/>
            <person name="Uchiyama I."/>
            <person name="Ito T."/>
            <person name="Fujiyama A."/>
            <person name="Inagaki F."/>
            <person name="Takami H."/>
        </authorList>
    </citation>
    <scope>NUCLEOTIDE SEQUENCE</scope>
    <source>
        <strain evidence="1">Expedition CK06-06</strain>
    </source>
</reference>
<feature type="non-terminal residue" evidence="1">
    <location>
        <position position="1"/>
    </location>
</feature>